<evidence type="ECO:0008006" key="4">
    <source>
        <dbReference type="Google" id="ProtNLM"/>
    </source>
</evidence>
<organism evidence="3">
    <name type="scientific">uncultured Caudovirales phage</name>
    <dbReference type="NCBI Taxonomy" id="2100421"/>
    <lineage>
        <taxon>Viruses</taxon>
        <taxon>Duplodnaviria</taxon>
        <taxon>Heunggongvirae</taxon>
        <taxon>Uroviricota</taxon>
        <taxon>Caudoviricetes</taxon>
        <taxon>Peduoviridae</taxon>
        <taxon>Maltschvirus</taxon>
        <taxon>Maltschvirus maltsch</taxon>
    </lineage>
</organism>
<proteinExistence type="predicted"/>
<evidence type="ECO:0000256" key="2">
    <source>
        <dbReference type="SAM" id="MobiDB-lite"/>
    </source>
</evidence>
<sequence length="158" mass="17559">MLPLPLPWLIVGVLISLFGSYRVGHHYGWLERDGDMKIAIAKKNDEARAKEKELGEKLMDQESQLRKAQDDIKKKQSAMHELARTGRMRLPTASCPQNNTSTAPAVGNPQPIDTPQSELERQTIEALIDIAADGDKAIVKLNSCVAAYEEVRRLVNGQ</sequence>
<evidence type="ECO:0000256" key="1">
    <source>
        <dbReference type="SAM" id="Coils"/>
    </source>
</evidence>
<evidence type="ECO:0000313" key="3">
    <source>
        <dbReference type="EMBL" id="CAB4136736.1"/>
    </source>
</evidence>
<accession>A0A6J5LUM3</accession>
<keyword evidence="1" id="KW-0175">Coiled coil</keyword>
<protein>
    <recommendedName>
        <fullName evidence="4">Spanin, inner membrane subunit</fullName>
    </recommendedName>
</protein>
<name>A0A6J5LUM3_9CAUD</name>
<feature type="region of interest" description="Disordered" evidence="2">
    <location>
        <begin position="86"/>
        <end position="117"/>
    </location>
</feature>
<reference evidence="3" key="1">
    <citation type="submission" date="2020-04" db="EMBL/GenBank/DDBJ databases">
        <authorList>
            <person name="Chiriac C."/>
            <person name="Salcher M."/>
            <person name="Ghai R."/>
            <person name="Kavagutti S V."/>
        </authorList>
    </citation>
    <scope>NUCLEOTIDE SEQUENCE</scope>
</reference>
<dbReference type="EMBL" id="LR796323">
    <property type="protein sequence ID" value="CAB4136736.1"/>
    <property type="molecule type" value="Genomic_DNA"/>
</dbReference>
<feature type="compositionally biased region" description="Polar residues" evidence="2">
    <location>
        <begin position="94"/>
        <end position="103"/>
    </location>
</feature>
<gene>
    <name evidence="3" type="ORF">UFOVP307_27</name>
</gene>
<feature type="coiled-coil region" evidence="1">
    <location>
        <begin position="44"/>
        <end position="85"/>
    </location>
</feature>